<dbReference type="InterPro" id="IPR011051">
    <property type="entry name" value="RmlC_Cupin_sf"/>
</dbReference>
<reference evidence="1" key="1">
    <citation type="submission" date="2022-07" db="EMBL/GenBank/DDBJ databases">
        <title>Fungi with potential for degradation of polypropylene.</title>
        <authorList>
            <person name="Gostincar C."/>
        </authorList>
    </citation>
    <scope>NUCLEOTIDE SEQUENCE</scope>
    <source>
        <strain evidence="1">EXF-13308</strain>
    </source>
</reference>
<protein>
    <submittedName>
        <fullName evidence="1">Uncharacterized protein</fullName>
    </submittedName>
</protein>
<evidence type="ECO:0000313" key="2">
    <source>
        <dbReference type="Proteomes" id="UP001174694"/>
    </source>
</evidence>
<dbReference type="AlphaFoldDB" id="A0AA38VRH7"/>
<dbReference type="SUPFAM" id="SSF51182">
    <property type="entry name" value="RmlC-like cupins"/>
    <property type="match status" value="1"/>
</dbReference>
<name>A0AA38VRH7_9PEZI</name>
<proteinExistence type="predicted"/>
<comment type="caution">
    <text evidence="1">The sequence shown here is derived from an EMBL/GenBank/DDBJ whole genome shotgun (WGS) entry which is preliminary data.</text>
</comment>
<dbReference type="Proteomes" id="UP001174694">
    <property type="component" value="Unassembled WGS sequence"/>
</dbReference>
<dbReference type="EMBL" id="JANBVO010000012">
    <property type="protein sequence ID" value="KAJ9148456.1"/>
    <property type="molecule type" value="Genomic_DNA"/>
</dbReference>
<evidence type="ECO:0000313" key="1">
    <source>
        <dbReference type="EMBL" id="KAJ9148456.1"/>
    </source>
</evidence>
<gene>
    <name evidence="1" type="ORF">NKR23_g4937</name>
</gene>
<organism evidence="1 2">
    <name type="scientific">Pleurostoma richardsiae</name>
    <dbReference type="NCBI Taxonomy" id="41990"/>
    <lineage>
        <taxon>Eukaryota</taxon>
        <taxon>Fungi</taxon>
        <taxon>Dikarya</taxon>
        <taxon>Ascomycota</taxon>
        <taxon>Pezizomycotina</taxon>
        <taxon>Sordariomycetes</taxon>
        <taxon>Sordariomycetidae</taxon>
        <taxon>Calosphaeriales</taxon>
        <taxon>Pleurostomataceae</taxon>
        <taxon>Pleurostoma</taxon>
    </lineage>
</organism>
<keyword evidence="2" id="KW-1185">Reference proteome</keyword>
<accession>A0AA38VRH7</accession>
<sequence>MLLLNVLLASLVYGQSPQAVLEREQYLEATAVVSEPDGIARLECWKFNTPLHQYPTVGSALYLADTTNVTYVVLPPRSGEGLHKPPHPMLFILLSGLAHVTLPHGEDEAWIMEGVNGLVVATDVTGVGHYTEYPSDKETVALQLPFLNRIVPGHEKCDKNQTPSGFHAGNS</sequence>